<dbReference type="InterPro" id="IPR027417">
    <property type="entry name" value="P-loop_NTPase"/>
</dbReference>
<feature type="compositionally biased region" description="Acidic residues" evidence="6">
    <location>
        <begin position="58"/>
        <end position="67"/>
    </location>
</feature>
<dbReference type="FunFam" id="3.40.50.10810:FF:000010">
    <property type="entry name" value="DNA repair and recombination protein RAD54-like"/>
    <property type="match status" value="1"/>
</dbReference>
<dbReference type="Gene3D" id="1.20.120.850">
    <property type="entry name" value="SWI2/SNF2 ATPases, N-terminal domain"/>
    <property type="match status" value="1"/>
</dbReference>
<dbReference type="PANTHER" id="PTHR45629">
    <property type="entry name" value="SNF2/RAD54 FAMILY MEMBER"/>
    <property type="match status" value="1"/>
</dbReference>
<dbReference type="EMBL" id="JADGJW010000216">
    <property type="protein sequence ID" value="KAJ3221670.1"/>
    <property type="molecule type" value="Genomic_DNA"/>
</dbReference>
<dbReference type="InterPro" id="IPR038718">
    <property type="entry name" value="SNF2-like_sf"/>
</dbReference>
<dbReference type="GO" id="GO:0015616">
    <property type="term" value="F:DNA translocase activity"/>
    <property type="evidence" value="ECO:0007669"/>
    <property type="project" value="TreeGrafter"/>
</dbReference>
<dbReference type="CDD" id="cd18793">
    <property type="entry name" value="SF2_C_SNF"/>
    <property type="match status" value="1"/>
</dbReference>
<dbReference type="InterPro" id="IPR014001">
    <property type="entry name" value="Helicase_ATP-bd"/>
</dbReference>
<dbReference type="InterPro" id="IPR001650">
    <property type="entry name" value="Helicase_C-like"/>
</dbReference>
<evidence type="ECO:0000259" key="7">
    <source>
        <dbReference type="PROSITE" id="PS51192"/>
    </source>
</evidence>
<feature type="region of interest" description="Disordered" evidence="6">
    <location>
        <begin position="1"/>
        <end position="67"/>
    </location>
</feature>
<dbReference type="GO" id="GO:0007131">
    <property type="term" value="P:reciprocal meiotic recombination"/>
    <property type="evidence" value="ECO:0007669"/>
    <property type="project" value="TreeGrafter"/>
</dbReference>
<evidence type="ECO:0000256" key="2">
    <source>
        <dbReference type="ARBA" id="ARBA00022741"/>
    </source>
</evidence>
<evidence type="ECO:0000256" key="1">
    <source>
        <dbReference type="ARBA" id="ARBA00022553"/>
    </source>
</evidence>
<dbReference type="PROSITE" id="PS51192">
    <property type="entry name" value="HELICASE_ATP_BIND_1"/>
    <property type="match status" value="1"/>
</dbReference>
<dbReference type="Proteomes" id="UP001211065">
    <property type="component" value="Unassembled WGS sequence"/>
</dbReference>
<feature type="domain" description="Helicase C-terminal" evidence="8">
    <location>
        <begin position="559"/>
        <end position="714"/>
    </location>
</feature>
<evidence type="ECO:0000256" key="3">
    <source>
        <dbReference type="ARBA" id="ARBA00022801"/>
    </source>
</evidence>
<dbReference type="SMART" id="SM00487">
    <property type="entry name" value="DEXDc"/>
    <property type="match status" value="1"/>
</dbReference>
<dbReference type="PROSITE" id="PS51194">
    <property type="entry name" value="HELICASE_CTER"/>
    <property type="match status" value="1"/>
</dbReference>
<keyword evidence="10" id="KW-1185">Reference proteome</keyword>
<dbReference type="Pfam" id="PF00271">
    <property type="entry name" value="Helicase_C"/>
    <property type="match status" value="1"/>
</dbReference>
<dbReference type="Pfam" id="PF00176">
    <property type="entry name" value="SNF2-rel_dom"/>
    <property type="match status" value="1"/>
</dbReference>
<dbReference type="GO" id="GO:0045003">
    <property type="term" value="P:double-strand break repair via synthesis-dependent strand annealing"/>
    <property type="evidence" value="ECO:0007669"/>
    <property type="project" value="TreeGrafter"/>
</dbReference>
<evidence type="ECO:0000256" key="6">
    <source>
        <dbReference type="SAM" id="MobiDB-lite"/>
    </source>
</evidence>
<dbReference type="GO" id="GO:0004386">
    <property type="term" value="F:helicase activity"/>
    <property type="evidence" value="ECO:0007669"/>
    <property type="project" value="UniProtKB-KW"/>
</dbReference>
<evidence type="ECO:0000313" key="10">
    <source>
        <dbReference type="Proteomes" id="UP001211065"/>
    </source>
</evidence>
<dbReference type="AlphaFoldDB" id="A0AAD5Y0D4"/>
<dbReference type="InterPro" id="IPR049730">
    <property type="entry name" value="SNF2/RAD54-like_C"/>
</dbReference>
<dbReference type="PANTHER" id="PTHR45629:SF7">
    <property type="entry name" value="DNA EXCISION REPAIR PROTEIN ERCC-6-RELATED"/>
    <property type="match status" value="1"/>
</dbReference>
<evidence type="ECO:0000256" key="5">
    <source>
        <dbReference type="ARBA" id="ARBA00022840"/>
    </source>
</evidence>
<evidence type="ECO:0000313" key="9">
    <source>
        <dbReference type="EMBL" id="KAJ3221670.1"/>
    </source>
</evidence>
<keyword evidence="4" id="KW-0347">Helicase</keyword>
<accession>A0AAD5Y0D4</accession>
<feature type="domain" description="Helicase ATP-binding" evidence="7">
    <location>
        <begin position="204"/>
        <end position="382"/>
    </location>
</feature>
<dbReference type="GO" id="GO:0005634">
    <property type="term" value="C:nucleus"/>
    <property type="evidence" value="ECO:0007669"/>
    <property type="project" value="TreeGrafter"/>
</dbReference>
<proteinExistence type="predicted"/>
<name>A0AAD5Y0D4_9FUNG</name>
<keyword evidence="2" id="KW-0547">Nucleotide-binding</keyword>
<dbReference type="InterPro" id="IPR050496">
    <property type="entry name" value="SNF2_RAD54_helicase_repair"/>
</dbReference>
<dbReference type="Gene3D" id="3.40.50.10810">
    <property type="entry name" value="Tandem AAA-ATPase domain"/>
    <property type="match status" value="1"/>
</dbReference>
<keyword evidence="3" id="KW-0378">Hydrolase</keyword>
<sequence length="806" mass="91163">MKRSKTPSLLLLNNSKSNESISRKRPSPRKASLNQQKKVKVEFDENDNPNDYKSNNSDQDEDYEDEDSLKPLKLSFNSKIPLTNRKATLGISVVSFKNTFQVPNFLKGDRPVGVRNGGSQLGVTKRNSVSKFSLYDPEAEGALILYVPKETFGADQLINLKSVCNPLIQKVDIEVHVIVDPMLSKVLRPHQIEGVKFLYDCVTGKKKEGCFGCIMADEMGLGKTLQCITLLWTLLKQSPNPGKPTIEKCIIACPSSLVKNWANELKKWLGADRIHPYACDNKGSKEQTTRDIEIFSNAKGRGVCQPVLIISYETLRAYTEILKKTEIGLLLCDEGHRLKNAENQTYAALNSLNAKRRVILSGTPIQNDLLEYFSLLSFAIPDVLGTGGEFRRKFENPILRGRDSMATDKEKEISEQKLEELLAIANQFIIRRTAALLTKYCIILGMPVKYEHMVFCKLTPLQTQIYQNFTKSKEIRKLLNGDGKLQPLQAITNLKKLCNHPSLLIKDSGEITYTSSTRGSNKKLSKVTPQGDGFVDMSIFPEDFDFSGFQSHYSGKMMLLESMLTKMRKESKDKIVLISNYTQTLDLFQKMCRIRRWQCVRLDGSLTIKKRMQLVDQFNEPNSEDFVFLLSSKAGGCGLNLVSIGANRLVLFDPDWNPANDNQALARIWRDGQKKTCFIYRFIATGTIEEKIFQRQAHKQSLSSCVVDEAENVERHFSIDSLRQLFELNSETLCDTHDTFKCKRCVKGKQVKGPPDGKGYSSKSKCCKVEVPEARALIRQHGIISVNWTVSSLKFMTLFLRNVERA</sequence>
<dbReference type="InterPro" id="IPR000330">
    <property type="entry name" value="SNF2_N"/>
</dbReference>
<reference evidence="9" key="1">
    <citation type="submission" date="2020-05" db="EMBL/GenBank/DDBJ databases">
        <title>Phylogenomic resolution of chytrid fungi.</title>
        <authorList>
            <person name="Stajich J.E."/>
            <person name="Amses K."/>
            <person name="Simmons R."/>
            <person name="Seto K."/>
            <person name="Myers J."/>
            <person name="Bonds A."/>
            <person name="Quandt C.A."/>
            <person name="Barry K."/>
            <person name="Liu P."/>
            <person name="Grigoriev I."/>
            <person name="Longcore J.E."/>
            <person name="James T.Y."/>
        </authorList>
    </citation>
    <scope>NUCLEOTIDE SEQUENCE</scope>
    <source>
        <strain evidence="9">JEL0476</strain>
    </source>
</reference>
<dbReference type="GO" id="GO:0005524">
    <property type="term" value="F:ATP binding"/>
    <property type="evidence" value="ECO:0007669"/>
    <property type="project" value="UniProtKB-KW"/>
</dbReference>
<evidence type="ECO:0000259" key="8">
    <source>
        <dbReference type="PROSITE" id="PS51194"/>
    </source>
</evidence>
<dbReference type="GO" id="GO:0016787">
    <property type="term" value="F:hydrolase activity"/>
    <property type="evidence" value="ECO:0007669"/>
    <property type="project" value="UniProtKB-KW"/>
</dbReference>
<keyword evidence="1" id="KW-0597">Phosphoprotein</keyword>
<protein>
    <submittedName>
        <fullName evidence="9">DNA-dependent ATPase protein rad54</fullName>
    </submittedName>
</protein>
<organism evidence="9 10">
    <name type="scientific">Clydaea vesicula</name>
    <dbReference type="NCBI Taxonomy" id="447962"/>
    <lineage>
        <taxon>Eukaryota</taxon>
        <taxon>Fungi</taxon>
        <taxon>Fungi incertae sedis</taxon>
        <taxon>Chytridiomycota</taxon>
        <taxon>Chytridiomycota incertae sedis</taxon>
        <taxon>Chytridiomycetes</taxon>
        <taxon>Lobulomycetales</taxon>
        <taxon>Lobulomycetaceae</taxon>
        <taxon>Clydaea</taxon>
    </lineage>
</organism>
<dbReference type="FunFam" id="3.40.50.300:FF:000332">
    <property type="entry name" value="DNA repair and recombination protein RAD54-like"/>
    <property type="match status" value="1"/>
</dbReference>
<comment type="caution">
    <text evidence="9">The sequence shown here is derived from an EMBL/GenBank/DDBJ whole genome shotgun (WGS) entry which is preliminary data.</text>
</comment>
<dbReference type="SUPFAM" id="SSF52540">
    <property type="entry name" value="P-loop containing nucleoside triphosphate hydrolases"/>
    <property type="match status" value="2"/>
</dbReference>
<evidence type="ECO:0000256" key="4">
    <source>
        <dbReference type="ARBA" id="ARBA00022806"/>
    </source>
</evidence>
<dbReference type="Gene3D" id="3.40.50.300">
    <property type="entry name" value="P-loop containing nucleotide triphosphate hydrolases"/>
    <property type="match status" value="1"/>
</dbReference>
<gene>
    <name evidence="9" type="primary">RAD54</name>
    <name evidence="9" type="ORF">HK099_003261</name>
</gene>
<feature type="compositionally biased region" description="Low complexity" evidence="6">
    <location>
        <begin position="8"/>
        <end position="20"/>
    </location>
</feature>
<keyword evidence="5" id="KW-0067">ATP-binding</keyword>
<dbReference type="SMART" id="SM00490">
    <property type="entry name" value="HELICc"/>
    <property type="match status" value="1"/>
</dbReference>